<proteinExistence type="predicted"/>
<protein>
    <submittedName>
        <fullName evidence="1">Uncharacterized protein</fullName>
    </submittedName>
</protein>
<gene>
    <name evidence="1" type="ORF">LJ655_29385</name>
</gene>
<comment type="caution">
    <text evidence="1">The sequence shown here is derived from an EMBL/GenBank/DDBJ whole genome shotgun (WGS) entry which is preliminary data.</text>
</comment>
<keyword evidence="2" id="KW-1185">Reference proteome</keyword>
<dbReference type="RefSeq" id="WP_230564668.1">
    <property type="nucleotide sequence ID" value="NZ_JAJITC010000030.1"/>
</dbReference>
<accession>A0ABS8KM94</accession>
<dbReference type="EMBL" id="JAJITC010000030">
    <property type="protein sequence ID" value="MCC8405918.1"/>
    <property type="molecule type" value="Genomic_DNA"/>
</dbReference>
<evidence type="ECO:0000313" key="2">
    <source>
        <dbReference type="Proteomes" id="UP001430614"/>
    </source>
</evidence>
<reference evidence="1 2" key="1">
    <citation type="submission" date="2021-11" db="EMBL/GenBank/DDBJ databases">
        <authorList>
            <person name="Oh E.-T."/>
            <person name="Kim S.-B."/>
        </authorList>
    </citation>
    <scope>NUCLEOTIDE SEQUENCE [LARGE SCALE GENOMIC DNA]</scope>
    <source>
        <strain evidence="1 2">MMS20-SJTN17</strain>
    </source>
</reference>
<name>A0ABS8KM94_9BURK</name>
<dbReference type="Proteomes" id="UP001430614">
    <property type="component" value="Unassembled WGS sequence"/>
</dbReference>
<organism evidence="1 2">
    <name type="scientific">Paraburkholderia translucens</name>
    <dbReference type="NCBI Taxonomy" id="2886945"/>
    <lineage>
        <taxon>Bacteria</taxon>
        <taxon>Pseudomonadati</taxon>
        <taxon>Pseudomonadota</taxon>
        <taxon>Betaproteobacteria</taxon>
        <taxon>Burkholderiales</taxon>
        <taxon>Burkholderiaceae</taxon>
        <taxon>Paraburkholderia</taxon>
    </lineage>
</organism>
<sequence>MCLPLNSESFAEVQEGSTLFEQAAAALLHQQTEQLKQAFSVLEISESVLHTQQPGGLITANAELALTGTHTH</sequence>
<evidence type="ECO:0000313" key="1">
    <source>
        <dbReference type="EMBL" id="MCC8405918.1"/>
    </source>
</evidence>